<sequence length="59" mass="6445">MCTGINIVNAAQVLNILGGQGYSVETGTSCRCDIISIFKSYLMILHLHFFKTSSGFIMV</sequence>
<reference evidence="1" key="2">
    <citation type="journal article" date="2015" name="Fish Shellfish Immunol.">
        <title>Early steps in the European eel (Anguilla anguilla)-Vibrio vulnificus interaction in the gills: Role of the RtxA13 toxin.</title>
        <authorList>
            <person name="Callol A."/>
            <person name="Pajuelo D."/>
            <person name="Ebbesson L."/>
            <person name="Teles M."/>
            <person name="MacKenzie S."/>
            <person name="Amaro C."/>
        </authorList>
    </citation>
    <scope>NUCLEOTIDE SEQUENCE</scope>
</reference>
<evidence type="ECO:0000313" key="1">
    <source>
        <dbReference type="EMBL" id="JAH89325.1"/>
    </source>
</evidence>
<dbReference type="EMBL" id="GBXM01019252">
    <property type="protein sequence ID" value="JAH89325.1"/>
    <property type="molecule type" value="Transcribed_RNA"/>
</dbReference>
<organism evidence="1">
    <name type="scientific">Anguilla anguilla</name>
    <name type="common">European freshwater eel</name>
    <name type="synonym">Muraena anguilla</name>
    <dbReference type="NCBI Taxonomy" id="7936"/>
    <lineage>
        <taxon>Eukaryota</taxon>
        <taxon>Metazoa</taxon>
        <taxon>Chordata</taxon>
        <taxon>Craniata</taxon>
        <taxon>Vertebrata</taxon>
        <taxon>Euteleostomi</taxon>
        <taxon>Actinopterygii</taxon>
        <taxon>Neopterygii</taxon>
        <taxon>Teleostei</taxon>
        <taxon>Anguilliformes</taxon>
        <taxon>Anguillidae</taxon>
        <taxon>Anguilla</taxon>
    </lineage>
</organism>
<protein>
    <submittedName>
        <fullName evidence="1">Uncharacterized protein</fullName>
    </submittedName>
</protein>
<accession>A0A0E9WIE4</accession>
<name>A0A0E9WIE4_ANGAN</name>
<reference evidence="1" key="1">
    <citation type="submission" date="2014-11" db="EMBL/GenBank/DDBJ databases">
        <authorList>
            <person name="Amaro Gonzalez C."/>
        </authorList>
    </citation>
    <scope>NUCLEOTIDE SEQUENCE</scope>
</reference>
<proteinExistence type="predicted"/>
<dbReference type="AlphaFoldDB" id="A0A0E9WIE4"/>